<evidence type="ECO:0000313" key="11">
    <source>
        <dbReference type="EMBL" id="EJT68360.1"/>
    </source>
</evidence>
<feature type="region of interest" description="Disordered" evidence="7">
    <location>
        <begin position="645"/>
        <end position="705"/>
    </location>
</feature>
<dbReference type="Proteomes" id="UP000006039">
    <property type="component" value="Unassembled WGS sequence"/>
</dbReference>
<feature type="transmembrane region" description="Helical" evidence="8">
    <location>
        <begin position="409"/>
        <end position="429"/>
    </location>
</feature>
<keyword evidence="6 8" id="KW-0472">Membrane</keyword>
<evidence type="ECO:0000256" key="4">
    <source>
        <dbReference type="ARBA" id="ARBA00022729"/>
    </source>
</evidence>
<reference evidence="11" key="3">
    <citation type="submission" date="2010-09" db="EMBL/GenBank/DDBJ databases">
        <title>Annotation of Gaeumannomyces graminis var. tritici R3-111a-1.</title>
        <authorList>
            <consortium name="The Broad Institute Genome Sequencing Platform"/>
            <person name="Ma L.-J."/>
            <person name="Dead R."/>
            <person name="Young S.K."/>
            <person name="Zeng Q."/>
            <person name="Gargeya S."/>
            <person name="Fitzgerald M."/>
            <person name="Haas B."/>
            <person name="Abouelleil A."/>
            <person name="Alvarado L."/>
            <person name="Arachchi H.M."/>
            <person name="Berlin A."/>
            <person name="Brown A."/>
            <person name="Chapman S.B."/>
            <person name="Chen Z."/>
            <person name="Dunbar C."/>
            <person name="Freedman E."/>
            <person name="Gearin G."/>
            <person name="Gellesch M."/>
            <person name="Goldberg J."/>
            <person name="Griggs A."/>
            <person name="Gujja S."/>
            <person name="Heiman D."/>
            <person name="Howarth C."/>
            <person name="Larson L."/>
            <person name="Lui A."/>
            <person name="MacDonald P.J.P."/>
            <person name="Mehta T."/>
            <person name="Montmayeur A."/>
            <person name="Murphy C."/>
            <person name="Neiman D."/>
            <person name="Pearson M."/>
            <person name="Priest M."/>
            <person name="Roberts A."/>
            <person name="Saif S."/>
            <person name="Shea T."/>
            <person name="Shenoy N."/>
            <person name="Sisk P."/>
            <person name="Stolte C."/>
            <person name="Sykes S."/>
            <person name="Yandava C."/>
            <person name="Wortman J."/>
            <person name="Nusbaum C."/>
            <person name="Birren B."/>
        </authorList>
    </citation>
    <scope>NUCLEOTIDE SEQUENCE</scope>
    <source>
        <strain evidence="11">R3-111a-1</strain>
    </source>
</reference>
<proteinExistence type="inferred from homology"/>
<evidence type="ECO:0000256" key="2">
    <source>
        <dbReference type="ARBA" id="ARBA00010642"/>
    </source>
</evidence>
<sequence length="705" mass="75129">MQDADKITVPAGTFSARGTQVIPAEFVSALPAIAFQIPDIAALATLQLKALDSGRDVACIRSQVSNGKTANVPAVSYVAVGVAGAALVMTGVTAVGAAVAGGSGAAAGGSAAGVGTISPSFTEVFGWFQGIAMNGMLSVNYPQVYRSFVKNFAFSTGLVPWTGLQTSIDQFRNMTGGNLTADSVATLRNATLVYPDGSISTSDKSQPLKLKRALDSIVTLAARQIETSVNTTAPAAGQPGAAVPAQIRLAVTGIQAYASELAVPSANTFMTVLLIVAIAIAAIAVGILLFKLILEFWALFGNFPKSLVGFRKHYWGSIARAITSLILLLYGIWVLYCIFQFTHGDSWAAKTLAGITLGLFTGVLVFFSFKIWYTARQLRNVEGDASGLYEKKNIWVKYSMFYESYKKDYWWIFVPTIVYLFAKGTVIAVGDGHGLTQTISLLVIEGVMLVLLIWSRPYERKSGNVVNVAIAVVRVLSVVVILVFVQEFGIAQTTQTVAGVVLIVIQSTLTGILAILIAWNAISACCKANPHRQRRKELEKMRDVDNLTPLDARNSLLIDRTKSNQDSSTTFAVANTVDEKKSMPQMSYPDRYSNDAANPYANRKAPSATDSFKADTFRPLTPSAPMAYNNEGKDTLLSSAAPIGRADSRQPTLPVFNSGPGYGPPRDNSFTPAPGYGGGGYSQGAYGQSGYNQGGYGYGAPPRGY</sequence>
<feature type="domain" description="TRP C-terminal" evidence="9">
    <location>
        <begin position="75"/>
        <end position="542"/>
    </location>
</feature>
<evidence type="ECO:0000259" key="10">
    <source>
        <dbReference type="Pfam" id="PF14558"/>
    </source>
</evidence>
<keyword evidence="4" id="KW-0732">Signal</keyword>
<feature type="domain" description="ML-like" evidence="10">
    <location>
        <begin position="9"/>
        <end position="69"/>
    </location>
</feature>
<dbReference type="STRING" id="644352.J3PKK5"/>
<dbReference type="Pfam" id="PF06011">
    <property type="entry name" value="TRP"/>
    <property type="match status" value="1"/>
</dbReference>
<reference evidence="12" key="5">
    <citation type="submission" date="2018-04" db="UniProtKB">
        <authorList>
            <consortium name="EnsemblFungi"/>
        </authorList>
    </citation>
    <scope>IDENTIFICATION</scope>
    <source>
        <strain evidence="12">R3-111a-1</strain>
    </source>
</reference>
<dbReference type="Pfam" id="PF14558">
    <property type="entry name" value="TRP_N"/>
    <property type="match status" value="1"/>
</dbReference>
<gene>
    <name evidence="12" type="primary">20354521</name>
    <name evidence="11" type="ORF">GGTG_14063</name>
</gene>
<keyword evidence="13" id="KW-1185">Reference proteome</keyword>
<evidence type="ECO:0000256" key="7">
    <source>
        <dbReference type="SAM" id="MobiDB-lite"/>
    </source>
</evidence>
<dbReference type="AlphaFoldDB" id="J3PKK5"/>
<dbReference type="OrthoDB" id="2115177at2759"/>
<evidence type="ECO:0000313" key="12">
    <source>
        <dbReference type="EnsemblFungi" id="EJT68360"/>
    </source>
</evidence>
<evidence type="ECO:0000256" key="8">
    <source>
        <dbReference type="SAM" id="Phobius"/>
    </source>
</evidence>
<evidence type="ECO:0000256" key="5">
    <source>
        <dbReference type="ARBA" id="ARBA00022989"/>
    </source>
</evidence>
<dbReference type="PANTHER" id="PTHR31145">
    <property type="entry name" value="INTEGRAL MEMBRANE PROTEIN (AFU_ORTHOLOGUE AFUA_7G01610)"/>
    <property type="match status" value="1"/>
</dbReference>
<dbReference type="GO" id="GO:0016020">
    <property type="term" value="C:membrane"/>
    <property type="evidence" value="ECO:0007669"/>
    <property type="project" value="UniProtKB-SubCell"/>
</dbReference>
<dbReference type="InterPro" id="IPR032800">
    <property type="entry name" value="TRP_N"/>
</dbReference>
<evidence type="ECO:0008006" key="14">
    <source>
        <dbReference type="Google" id="ProtNLM"/>
    </source>
</evidence>
<reference evidence="12" key="4">
    <citation type="journal article" date="2015" name="G3 (Bethesda)">
        <title>Genome sequences of three phytopathogenic species of the Magnaporthaceae family of fungi.</title>
        <authorList>
            <person name="Okagaki L.H."/>
            <person name="Nunes C.C."/>
            <person name="Sailsbery J."/>
            <person name="Clay B."/>
            <person name="Brown D."/>
            <person name="John T."/>
            <person name="Oh Y."/>
            <person name="Young N."/>
            <person name="Fitzgerald M."/>
            <person name="Haas B.J."/>
            <person name="Zeng Q."/>
            <person name="Young S."/>
            <person name="Adiconis X."/>
            <person name="Fan L."/>
            <person name="Levin J.Z."/>
            <person name="Mitchell T.K."/>
            <person name="Okubara P.A."/>
            <person name="Farman M.L."/>
            <person name="Kohn L.M."/>
            <person name="Birren B."/>
            <person name="Ma L.-J."/>
            <person name="Dean R.A."/>
        </authorList>
    </citation>
    <scope>NUCLEOTIDE SEQUENCE</scope>
    <source>
        <strain evidence="12">R3-111a-1</strain>
    </source>
</reference>
<evidence type="ECO:0000256" key="3">
    <source>
        <dbReference type="ARBA" id="ARBA00022692"/>
    </source>
</evidence>
<comment type="subcellular location">
    <subcellularLocation>
        <location evidence="1">Membrane</location>
        <topology evidence="1">Multi-pass membrane protein</topology>
    </subcellularLocation>
</comment>
<dbReference type="HOGENOM" id="CLU_013753_0_0_1"/>
<reference evidence="11" key="2">
    <citation type="submission" date="2010-07" db="EMBL/GenBank/DDBJ databases">
        <authorList>
            <consortium name="The Broad Institute Genome Sequencing Platform"/>
            <consortium name="Broad Institute Genome Sequencing Center for Infectious Disease"/>
            <person name="Ma L.-J."/>
            <person name="Dead R."/>
            <person name="Young S."/>
            <person name="Zeng Q."/>
            <person name="Koehrsen M."/>
            <person name="Alvarado L."/>
            <person name="Berlin A."/>
            <person name="Chapman S.B."/>
            <person name="Chen Z."/>
            <person name="Freedman E."/>
            <person name="Gellesch M."/>
            <person name="Goldberg J."/>
            <person name="Griggs A."/>
            <person name="Gujja S."/>
            <person name="Heilman E.R."/>
            <person name="Heiman D."/>
            <person name="Hepburn T."/>
            <person name="Howarth C."/>
            <person name="Jen D."/>
            <person name="Larson L."/>
            <person name="Mehta T."/>
            <person name="Neiman D."/>
            <person name="Pearson M."/>
            <person name="Roberts A."/>
            <person name="Saif S."/>
            <person name="Shea T."/>
            <person name="Shenoy N."/>
            <person name="Sisk P."/>
            <person name="Stolte C."/>
            <person name="Sykes S."/>
            <person name="Walk T."/>
            <person name="White J."/>
            <person name="Yandava C."/>
            <person name="Haas B."/>
            <person name="Nusbaum C."/>
            <person name="Birren B."/>
        </authorList>
    </citation>
    <scope>NUCLEOTIDE SEQUENCE</scope>
    <source>
        <strain evidence="11">R3-111a-1</strain>
    </source>
</reference>
<feature type="transmembrane region" description="Helical" evidence="8">
    <location>
        <begin position="269"/>
        <end position="300"/>
    </location>
</feature>
<dbReference type="RefSeq" id="XP_009230254.1">
    <property type="nucleotide sequence ID" value="XM_009231990.1"/>
</dbReference>
<keyword evidence="5 8" id="KW-1133">Transmembrane helix</keyword>
<dbReference type="EMBL" id="GL385513">
    <property type="protein sequence ID" value="EJT68360.1"/>
    <property type="molecule type" value="Genomic_DNA"/>
</dbReference>
<organism evidence="11">
    <name type="scientific">Gaeumannomyces tritici (strain R3-111a-1)</name>
    <name type="common">Wheat and barley take-all root rot fungus</name>
    <name type="synonym">Gaeumannomyces graminis var. tritici</name>
    <dbReference type="NCBI Taxonomy" id="644352"/>
    <lineage>
        <taxon>Eukaryota</taxon>
        <taxon>Fungi</taxon>
        <taxon>Dikarya</taxon>
        <taxon>Ascomycota</taxon>
        <taxon>Pezizomycotina</taxon>
        <taxon>Sordariomycetes</taxon>
        <taxon>Sordariomycetidae</taxon>
        <taxon>Magnaporthales</taxon>
        <taxon>Magnaporthaceae</taxon>
        <taxon>Gaeumannomyces</taxon>
    </lineage>
</organism>
<feature type="transmembrane region" description="Helical" evidence="8">
    <location>
        <begin position="321"/>
        <end position="341"/>
    </location>
</feature>
<dbReference type="EnsemblFungi" id="EJT68360">
    <property type="protein sequence ID" value="EJT68360"/>
    <property type="gene ID" value="GGTG_14063"/>
</dbReference>
<feature type="region of interest" description="Disordered" evidence="7">
    <location>
        <begin position="592"/>
        <end position="614"/>
    </location>
</feature>
<accession>J3PKK5</accession>
<name>J3PKK5_GAET3</name>
<keyword evidence="3 8" id="KW-0812">Transmembrane</keyword>
<evidence type="ECO:0000259" key="9">
    <source>
        <dbReference type="Pfam" id="PF06011"/>
    </source>
</evidence>
<evidence type="ECO:0000313" key="13">
    <source>
        <dbReference type="Proteomes" id="UP000006039"/>
    </source>
</evidence>
<feature type="transmembrane region" description="Helical" evidence="8">
    <location>
        <begin position="497"/>
        <end position="526"/>
    </location>
</feature>
<dbReference type="GO" id="GO:0009272">
    <property type="term" value="P:fungal-type cell wall biogenesis"/>
    <property type="evidence" value="ECO:0007669"/>
    <property type="project" value="TreeGrafter"/>
</dbReference>
<reference evidence="13" key="1">
    <citation type="submission" date="2010-07" db="EMBL/GenBank/DDBJ databases">
        <title>The genome sequence of Gaeumannomyces graminis var. tritici strain R3-111a-1.</title>
        <authorList>
            <consortium name="The Broad Institute Genome Sequencing Platform"/>
            <person name="Ma L.-J."/>
            <person name="Dead R."/>
            <person name="Young S."/>
            <person name="Zeng Q."/>
            <person name="Koehrsen M."/>
            <person name="Alvarado L."/>
            <person name="Berlin A."/>
            <person name="Chapman S.B."/>
            <person name="Chen Z."/>
            <person name="Freedman E."/>
            <person name="Gellesch M."/>
            <person name="Goldberg J."/>
            <person name="Griggs A."/>
            <person name="Gujja S."/>
            <person name="Heilman E.R."/>
            <person name="Heiman D."/>
            <person name="Hepburn T."/>
            <person name="Howarth C."/>
            <person name="Jen D."/>
            <person name="Larson L."/>
            <person name="Mehta T."/>
            <person name="Neiman D."/>
            <person name="Pearson M."/>
            <person name="Roberts A."/>
            <person name="Saif S."/>
            <person name="Shea T."/>
            <person name="Shenoy N."/>
            <person name="Sisk P."/>
            <person name="Stolte C."/>
            <person name="Sykes S."/>
            <person name="Walk T."/>
            <person name="White J."/>
            <person name="Yandava C."/>
            <person name="Haas B."/>
            <person name="Nusbaum C."/>
            <person name="Birren B."/>
        </authorList>
    </citation>
    <scope>NUCLEOTIDE SEQUENCE [LARGE SCALE GENOMIC DNA]</scope>
    <source>
        <strain evidence="13">R3-111a-1</strain>
    </source>
</reference>
<dbReference type="VEuPathDB" id="FungiDB:GGTG_14063"/>
<dbReference type="InterPro" id="IPR010308">
    <property type="entry name" value="TRP_C"/>
</dbReference>
<protein>
    <recommendedName>
        <fullName evidence="14">ML-like domain-containing protein</fullName>
    </recommendedName>
</protein>
<dbReference type="InterPro" id="IPR040241">
    <property type="entry name" value="TRP_Flc/Pkd2-like"/>
</dbReference>
<dbReference type="PANTHER" id="PTHR31145:SF5">
    <property type="entry name" value="DUF907 DOMAIN PROTEIN (AFU_ORTHOLOGUE AFUA_2G06100)"/>
    <property type="match status" value="1"/>
</dbReference>
<dbReference type="GeneID" id="20354521"/>
<feature type="region of interest" description="Disordered" evidence="7">
    <location>
        <begin position="568"/>
        <end position="587"/>
    </location>
</feature>
<comment type="similarity">
    <text evidence="2">Belongs to the transient receptor potential (TRP) ion channel family.</text>
</comment>
<feature type="transmembrane region" description="Helical" evidence="8">
    <location>
        <begin position="347"/>
        <end position="369"/>
    </location>
</feature>
<feature type="transmembrane region" description="Helical" evidence="8">
    <location>
        <begin position="435"/>
        <end position="454"/>
    </location>
</feature>
<dbReference type="eggNOG" id="ENOG502QSVZ">
    <property type="taxonomic scope" value="Eukaryota"/>
</dbReference>
<evidence type="ECO:0000256" key="6">
    <source>
        <dbReference type="ARBA" id="ARBA00023136"/>
    </source>
</evidence>
<evidence type="ECO:0000256" key="1">
    <source>
        <dbReference type="ARBA" id="ARBA00004141"/>
    </source>
</evidence>
<dbReference type="GO" id="GO:0055085">
    <property type="term" value="P:transmembrane transport"/>
    <property type="evidence" value="ECO:0007669"/>
    <property type="project" value="TreeGrafter"/>
</dbReference>
<feature type="transmembrane region" description="Helical" evidence="8">
    <location>
        <begin position="466"/>
        <end position="485"/>
    </location>
</feature>